<dbReference type="PROSITE" id="PS50879">
    <property type="entry name" value="RNASE_H_1"/>
    <property type="match status" value="1"/>
</dbReference>
<dbReference type="InterPro" id="IPR013078">
    <property type="entry name" value="His_Pase_superF_clade-1"/>
</dbReference>
<dbReference type="Gene3D" id="3.40.50.1240">
    <property type="entry name" value="Phosphoglycerate mutase-like"/>
    <property type="match status" value="1"/>
</dbReference>
<dbReference type="Pfam" id="PF00300">
    <property type="entry name" value="His_Phos_1"/>
    <property type="match status" value="1"/>
</dbReference>
<feature type="region of interest" description="Disordered" evidence="1">
    <location>
        <begin position="1"/>
        <end position="22"/>
    </location>
</feature>
<evidence type="ECO:0000313" key="3">
    <source>
        <dbReference type="EMBL" id="MBF4553869.1"/>
    </source>
</evidence>
<dbReference type="RefSeq" id="WP_194556760.1">
    <property type="nucleotide sequence ID" value="NZ_JADKMY010000002.1"/>
</dbReference>
<dbReference type="CDD" id="cd07067">
    <property type="entry name" value="HP_PGM_like"/>
    <property type="match status" value="1"/>
</dbReference>
<protein>
    <submittedName>
        <fullName evidence="3">Bifunctional RNase H/acid phosphatase</fullName>
    </submittedName>
</protein>
<evidence type="ECO:0000259" key="2">
    <source>
        <dbReference type="PROSITE" id="PS50879"/>
    </source>
</evidence>
<dbReference type="PANTHER" id="PTHR48100">
    <property type="entry name" value="BROAD-SPECIFICITY PHOSPHATASE YOR283W-RELATED"/>
    <property type="match status" value="1"/>
</dbReference>
<proteinExistence type="predicted"/>
<organism evidence="3 4">
    <name type="scientific">Corynebacterium suicordis DSM 45110</name>
    <dbReference type="NCBI Taxonomy" id="1121369"/>
    <lineage>
        <taxon>Bacteria</taxon>
        <taxon>Bacillati</taxon>
        <taxon>Actinomycetota</taxon>
        <taxon>Actinomycetes</taxon>
        <taxon>Mycobacteriales</taxon>
        <taxon>Corynebacteriaceae</taxon>
        <taxon>Corynebacterium</taxon>
    </lineage>
</organism>
<feature type="region of interest" description="Disordered" evidence="1">
    <location>
        <begin position="164"/>
        <end position="184"/>
    </location>
</feature>
<dbReference type="Gene3D" id="3.30.420.10">
    <property type="entry name" value="Ribonuclease H-like superfamily/Ribonuclease H"/>
    <property type="match status" value="1"/>
</dbReference>
<dbReference type="InterPro" id="IPR014636">
    <property type="entry name" value="RNaseH/PGlycerate_mutase"/>
</dbReference>
<evidence type="ECO:0000256" key="1">
    <source>
        <dbReference type="SAM" id="MobiDB-lite"/>
    </source>
</evidence>
<dbReference type="SMART" id="SM00855">
    <property type="entry name" value="PGAM"/>
    <property type="match status" value="1"/>
</dbReference>
<dbReference type="NCBIfam" id="NF005567">
    <property type="entry name" value="PRK07238.1"/>
    <property type="match status" value="1"/>
</dbReference>
<dbReference type="PANTHER" id="PTHR48100:SF1">
    <property type="entry name" value="HISTIDINE PHOSPHATASE FAMILY PROTEIN-RELATED"/>
    <property type="match status" value="1"/>
</dbReference>
<dbReference type="SUPFAM" id="SSF53254">
    <property type="entry name" value="Phosphoglycerate mutase-like"/>
    <property type="match status" value="1"/>
</dbReference>
<dbReference type="Pfam" id="PF13456">
    <property type="entry name" value="RVT_3"/>
    <property type="match status" value="1"/>
</dbReference>
<feature type="domain" description="RNase H type-1" evidence="2">
    <location>
        <begin position="1"/>
        <end position="144"/>
    </location>
</feature>
<name>A0ABR9ZLP0_9CORY</name>
<keyword evidence="4" id="KW-1185">Reference proteome</keyword>
<dbReference type="EMBL" id="JADKMY010000002">
    <property type="protein sequence ID" value="MBF4553869.1"/>
    <property type="molecule type" value="Genomic_DNA"/>
</dbReference>
<dbReference type="CDD" id="cd09279">
    <property type="entry name" value="RNase_HI_like"/>
    <property type="match status" value="1"/>
</dbReference>
<dbReference type="Proteomes" id="UP000635902">
    <property type="component" value="Unassembled WGS sequence"/>
</dbReference>
<dbReference type="InterPro" id="IPR029033">
    <property type="entry name" value="His_PPase_superfam"/>
</dbReference>
<comment type="caution">
    <text evidence="3">The sequence shown here is derived from an EMBL/GenBank/DDBJ whole genome shotgun (WGS) entry which is preliminary data.</text>
</comment>
<feature type="compositionally biased region" description="Gly residues" evidence="1">
    <location>
        <begin position="10"/>
        <end position="19"/>
    </location>
</feature>
<accession>A0ABR9ZLP0</accession>
<dbReference type="InterPro" id="IPR012337">
    <property type="entry name" value="RNaseH-like_sf"/>
</dbReference>
<dbReference type="PIRSF" id="PIRSF036922">
    <property type="entry name" value="RNaseH_PGAM"/>
    <property type="match status" value="1"/>
</dbReference>
<sequence>MRLRLEADGGSRGNPGLAGAGSSIVDPTSAIAGEKKELACQWEFIQRATNNVAEYHGVVNGLTLAKTVAENSGAKTAETTLDVFLDSKLIVEQMSGRWKIKHPDMKPLAQQVKELEKEFSKVTYTWVPRAQNKRADELANRAMDDKESGVFIAEMKTEKLVAGGVEKKEEEPAETAEKNKDTEWHGGARPARFLLLRHGQTDMSAAKQFSGLSDPELNETGQWQARRAAGYIGKRGGIDAVLSSPLQRTQSTAQAVAEELNLQVKTEDGLIEMDFGAWEGKSFSDVRAEYPEEHRTFFYDSTSCPPEGECMEDIYERTQDVIRRLTKEYAGQNVVLVSHVTPIKAILRYGLQADASMFRTLHLDLASLSIVEFYPDGNAIVRRVNDTHYLEG</sequence>
<reference evidence="3 4" key="1">
    <citation type="submission" date="2020-10" db="EMBL/GenBank/DDBJ databases">
        <title>Novel species in genus Corynebacterium.</title>
        <authorList>
            <person name="Zhang G."/>
        </authorList>
    </citation>
    <scope>NUCLEOTIDE SEQUENCE [LARGE SCALE GENOMIC DNA]</scope>
    <source>
        <strain evidence="3 4">DSM 45110</strain>
    </source>
</reference>
<dbReference type="SUPFAM" id="SSF53098">
    <property type="entry name" value="Ribonuclease H-like"/>
    <property type="match status" value="1"/>
</dbReference>
<dbReference type="InterPro" id="IPR050275">
    <property type="entry name" value="PGM_Phosphatase"/>
</dbReference>
<dbReference type="InterPro" id="IPR036397">
    <property type="entry name" value="RNaseH_sf"/>
</dbReference>
<dbReference type="InterPro" id="IPR002156">
    <property type="entry name" value="RNaseH_domain"/>
</dbReference>
<gene>
    <name evidence="3" type="ORF">IRY30_07220</name>
</gene>
<evidence type="ECO:0000313" key="4">
    <source>
        <dbReference type="Proteomes" id="UP000635902"/>
    </source>
</evidence>